<feature type="transmembrane region" description="Helical" evidence="1">
    <location>
        <begin position="12"/>
        <end position="34"/>
    </location>
</feature>
<dbReference type="AlphaFoldDB" id="A0A068NNJ9"/>
<gene>
    <name evidence="2" type="ORF">OP10G_0967</name>
</gene>
<keyword evidence="1" id="KW-0812">Transmembrane</keyword>
<keyword evidence="1" id="KW-0472">Membrane</keyword>
<dbReference type="KEGG" id="fgi:OP10G_0967"/>
<organism evidence="2 3">
    <name type="scientific">Fimbriimonas ginsengisoli Gsoil 348</name>
    <dbReference type="NCBI Taxonomy" id="661478"/>
    <lineage>
        <taxon>Bacteria</taxon>
        <taxon>Bacillati</taxon>
        <taxon>Armatimonadota</taxon>
        <taxon>Fimbriimonadia</taxon>
        <taxon>Fimbriimonadales</taxon>
        <taxon>Fimbriimonadaceae</taxon>
        <taxon>Fimbriimonas</taxon>
    </lineage>
</organism>
<dbReference type="Proteomes" id="UP000027982">
    <property type="component" value="Chromosome"/>
</dbReference>
<keyword evidence="3" id="KW-1185">Reference proteome</keyword>
<name>A0A068NNJ9_FIMGI</name>
<keyword evidence="1" id="KW-1133">Transmembrane helix</keyword>
<evidence type="ECO:0000313" key="3">
    <source>
        <dbReference type="Proteomes" id="UP000027982"/>
    </source>
</evidence>
<sequence>MWLGLYLGQPGAPLPGAVAILSLFLVSGALLALYQDDLRFDSIEQSIEHVRGLPGLSVHRSIPFSSVSQISVHVAPVLRSDHETSVVHRHWCSVNLVAGEELLRLWEAETDDTEEARLALLERGKAYASRFNRILSVPVVTKE</sequence>
<proteinExistence type="predicted"/>
<accession>A0A068NNJ9</accession>
<dbReference type="EMBL" id="CP007139">
    <property type="protein sequence ID" value="AIE84335.1"/>
    <property type="molecule type" value="Genomic_DNA"/>
</dbReference>
<dbReference type="HOGENOM" id="CLU_1803297_0_0_0"/>
<dbReference type="STRING" id="661478.OP10G_0967"/>
<evidence type="ECO:0000256" key="1">
    <source>
        <dbReference type="SAM" id="Phobius"/>
    </source>
</evidence>
<protein>
    <submittedName>
        <fullName evidence="2">Uncharacterized protein</fullName>
    </submittedName>
</protein>
<evidence type="ECO:0000313" key="2">
    <source>
        <dbReference type="EMBL" id="AIE84335.1"/>
    </source>
</evidence>
<reference evidence="2 3" key="1">
    <citation type="journal article" date="2014" name="PLoS ONE">
        <title>The first complete genome sequence of the class fimbriimonadia in the phylum armatimonadetes.</title>
        <authorList>
            <person name="Hu Z.Y."/>
            <person name="Wang Y.Z."/>
            <person name="Im W.T."/>
            <person name="Wang S.Y."/>
            <person name="Zhao G.P."/>
            <person name="Zheng H.J."/>
            <person name="Quan Z.X."/>
        </authorList>
    </citation>
    <scope>NUCLEOTIDE SEQUENCE [LARGE SCALE GENOMIC DNA]</scope>
    <source>
        <strain evidence="2">Gsoil 348</strain>
    </source>
</reference>